<evidence type="ECO:0000313" key="5">
    <source>
        <dbReference type="EMBL" id="UXE59338.1"/>
    </source>
</evidence>
<dbReference type="EMBL" id="CP073041">
    <property type="protein sequence ID" value="UXE63561.1"/>
    <property type="molecule type" value="Genomic_DNA"/>
</dbReference>
<accession>A0A977L2R6</accession>
<sequence>METQVASQWVGIDVSKAKLDIALRPANKVLQVTNQESGWQELSEQLKKYKIELIIIESTGGMERGVAHKLQKEEFKVAVINPKRARDFAKASGRLAKTDKIDAEVLAHFGEALQPSPKPLASESQVALSDLVNRRSQLVEMLNSEQKRAHSVRSSTAKADIETNIQWLKQRIKGMDEQIDQLRQDNEESKKQYELLTSVPGVGRVTAVTLLSMLPELGELPLKKLSSLVGIAPMNCDSGQMRGKRRIIGGRARVRAVLYMSALVAIQHNPVIKAFYQKLLQAGKAKKVALIACAHKLLGFLHAIVKSQKPWRCPENIETKEEKLQAC</sequence>
<dbReference type="InterPro" id="IPR002525">
    <property type="entry name" value="Transp_IS110-like_N"/>
</dbReference>
<dbReference type="PANTHER" id="PTHR33055:SF13">
    <property type="entry name" value="TRANSPOSASE"/>
    <property type="match status" value="1"/>
</dbReference>
<evidence type="ECO:0000313" key="7">
    <source>
        <dbReference type="EMBL" id="UXE61979.1"/>
    </source>
</evidence>
<dbReference type="EMBL" id="CP073041">
    <property type="protein sequence ID" value="UXE61979.1"/>
    <property type="molecule type" value="Genomic_DNA"/>
</dbReference>
<dbReference type="KEGG" id="wna:KA717_18550"/>
<dbReference type="EMBL" id="CP073041">
    <property type="protein sequence ID" value="UXE62646.1"/>
    <property type="molecule type" value="Genomic_DNA"/>
</dbReference>
<dbReference type="KEGG" id="wna:KA717_13680"/>
<evidence type="ECO:0000259" key="3">
    <source>
        <dbReference type="Pfam" id="PF02371"/>
    </source>
</evidence>
<evidence type="ECO:0000259" key="2">
    <source>
        <dbReference type="Pfam" id="PF01548"/>
    </source>
</evidence>
<reference evidence="9" key="1">
    <citation type="submission" date="2021-04" db="EMBL/GenBank/DDBJ databases">
        <title>Genome sequence of Woronichinia naegeliana from Washington state freshwater lake bloom.</title>
        <authorList>
            <person name="Dreher T.W."/>
        </authorList>
    </citation>
    <scope>NUCLEOTIDE SEQUENCE</scope>
    <source>
        <strain evidence="9">WA131</strain>
    </source>
</reference>
<evidence type="ECO:0000313" key="10">
    <source>
        <dbReference type="EMBL" id="UXE64301.1"/>
    </source>
</evidence>
<feature type="coiled-coil region" evidence="1">
    <location>
        <begin position="158"/>
        <end position="199"/>
    </location>
</feature>
<dbReference type="InterPro" id="IPR003346">
    <property type="entry name" value="Transposase_20"/>
</dbReference>
<dbReference type="GO" id="GO:0003677">
    <property type="term" value="F:DNA binding"/>
    <property type="evidence" value="ECO:0007669"/>
    <property type="project" value="InterPro"/>
</dbReference>
<dbReference type="GO" id="GO:0006313">
    <property type="term" value="P:DNA transposition"/>
    <property type="evidence" value="ECO:0007669"/>
    <property type="project" value="InterPro"/>
</dbReference>
<proteinExistence type="predicted"/>
<dbReference type="EMBL" id="CP073041">
    <property type="protein sequence ID" value="UXE64301.1"/>
    <property type="molecule type" value="Genomic_DNA"/>
</dbReference>
<dbReference type="PANTHER" id="PTHR33055">
    <property type="entry name" value="TRANSPOSASE FOR INSERTION SEQUENCE ELEMENT IS1111A"/>
    <property type="match status" value="1"/>
</dbReference>
<dbReference type="GO" id="GO:0004803">
    <property type="term" value="F:transposase activity"/>
    <property type="evidence" value="ECO:0007669"/>
    <property type="project" value="InterPro"/>
</dbReference>
<evidence type="ECO:0000256" key="1">
    <source>
        <dbReference type="SAM" id="Coils"/>
    </source>
</evidence>
<dbReference type="KEGG" id="wna:KA717_07865"/>
<dbReference type="KEGG" id="wna:KA717_26270"/>
<dbReference type="Proteomes" id="UP001065613">
    <property type="component" value="Chromosome"/>
</dbReference>
<dbReference type="Pfam" id="PF02371">
    <property type="entry name" value="Transposase_20"/>
    <property type="match status" value="1"/>
</dbReference>
<dbReference type="KEGG" id="wna:KA717_21160"/>
<dbReference type="EMBL" id="CP073041">
    <property type="protein sequence ID" value="UXE58557.1"/>
    <property type="molecule type" value="Genomic_DNA"/>
</dbReference>
<feature type="domain" description="Transposase IS116/IS110/IS902 C-terminal" evidence="3">
    <location>
        <begin position="194"/>
        <end position="277"/>
    </location>
</feature>
<dbReference type="EMBL" id="CP073041">
    <property type="protein sequence ID" value="UXE60252.1"/>
    <property type="molecule type" value="Genomic_DNA"/>
</dbReference>
<name>A0A977L2R6_9CYAN</name>
<dbReference type="KEGG" id="wna:KA717_03470"/>
<organism evidence="9">
    <name type="scientific">Woronichinia naegeliana WA131</name>
    <dbReference type="NCBI Taxonomy" id="2824559"/>
    <lineage>
        <taxon>Bacteria</taxon>
        <taxon>Bacillati</taxon>
        <taxon>Cyanobacteriota</taxon>
        <taxon>Cyanophyceae</taxon>
        <taxon>Synechococcales</taxon>
        <taxon>Coelosphaeriaceae</taxon>
        <taxon>Woronichinia</taxon>
    </lineage>
</organism>
<protein>
    <submittedName>
        <fullName evidence="9">IS110 family transposase</fullName>
    </submittedName>
</protein>
<dbReference type="EMBL" id="CP073041">
    <property type="protein sequence ID" value="UXE59338.1"/>
    <property type="molecule type" value="Genomic_DNA"/>
</dbReference>
<dbReference type="Pfam" id="PF01548">
    <property type="entry name" value="DEDD_Tnp_IS110"/>
    <property type="match status" value="1"/>
</dbReference>
<keyword evidence="1" id="KW-0175">Coiled coil</keyword>
<dbReference type="NCBIfam" id="NF033542">
    <property type="entry name" value="transpos_IS110"/>
    <property type="match status" value="1"/>
</dbReference>
<evidence type="ECO:0000313" key="9">
    <source>
        <dbReference type="EMBL" id="UXE63561.1"/>
    </source>
</evidence>
<dbReference type="KEGG" id="wna:KA717_32290"/>
<evidence type="ECO:0000313" key="8">
    <source>
        <dbReference type="EMBL" id="UXE62646.1"/>
    </source>
</evidence>
<evidence type="ECO:0000313" key="6">
    <source>
        <dbReference type="EMBL" id="UXE60252.1"/>
    </source>
</evidence>
<feature type="domain" description="Transposase IS110-like N-terminal" evidence="2">
    <location>
        <begin position="10"/>
        <end position="152"/>
    </location>
</feature>
<evidence type="ECO:0000313" key="4">
    <source>
        <dbReference type="EMBL" id="UXE58557.1"/>
    </source>
</evidence>
<dbReference type="InterPro" id="IPR047650">
    <property type="entry name" value="Transpos_IS110"/>
</dbReference>
<dbReference type="AlphaFoldDB" id="A0A977L2R6"/>
<gene>
    <name evidence="7" type="ORF">KA717_03470</name>
    <name evidence="8" type="ORF">KA717_07865</name>
    <name evidence="9" type="ORF">KA717_13680</name>
    <name evidence="10" type="ORF">KA717_18550</name>
    <name evidence="4" type="ORF">KA717_21160</name>
    <name evidence="5" type="ORF">KA717_26270</name>
    <name evidence="6" type="ORF">KA717_32290</name>
</gene>